<organism evidence="1">
    <name type="scientific">bioreactor metagenome</name>
    <dbReference type="NCBI Taxonomy" id="1076179"/>
    <lineage>
        <taxon>unclassified sequences</taxon>
        <taxon>metagenomes</taxon>
        <taxon>ecological metagenomes</taxon>
    </lineage>
</organism>
<evidence type="ECO:0008006" key="2">
    <source>
        <dbReference type="Google" id="ProtNLM"/>
    </source>
</evidence>
<reference evidence="1" key="1">
    <citation type="submission" date="2019-08" db="EMBL/GenBank/DDBJ databases">
        <authorList>
            <person name="Kucharzyk K."/>
            <person name="Murdoch R.W."/>
            <person name="Higgins S."/>
            <person name="Loffler F."/>
        </authorList>
    </citation>
    <scope>NUCLEOTIDE SEQUENCE</scope>
</reference>
<sequence length="147" mass="16604">MIGLLSSDGVCYIADSVFSEEIINKYRFIVTFDVEATLSTLDKLETIEASWFVPCHAEAIKEDITPIVEVNRKGILSLNDAVLHSCSDPHSREEVLAHLAATWNIDMNPVQYVLNLSTISAHLAFLEKRGLVETWVEKGFLLWRKKI</sequence>
<dbReference type="InterPro" id="IPR036866">
    <property type="entry name" value="RibonucZ/Hydroxyglut_hydro"/>
</dbReference>
<dbReference type="EMBL" id="VSSQ01033984">
    <property type="protein sequence ID" value="MPM85778.1"/>
    <property type="molecule type" value="Genomic_DNA"/>
</dbReference>
<evidence type="ECO:0000313" key="1">
    <source>
        <dbReference type="EMBL" id="MPM85778.1"/>
    </source>
</evidence>
<proteinExistence type="predicted"/>
<accession>A0A645D9Q3</accession>
<gene>
    <name evidence="1" type="ORF">SDC9_132859</name>
</gene>
<comment type="caution">
    <text evidence="1">The sequence shown here is derived from an EMBL/GenBank/DDBJ whole genome shotgun (WGS) entry which is preliminary data.</text>
</comment>
<dbReference type="AlphaFoldDB" id="A0A645D9Q3"/>
<dbReference type="SUPFAM" id="SSF56281">
    <property type="entry name" value="Metallo-hydrolase/oxidoreductase"/>
    <property type="match status" value="1"/>
</dbReference>
<protein>
    <recommendedName>
        <fullName evidence="2">Metallo-beta-lactamase domain-containing protein</fullName>
    </recommendedName>
</protein>
<name>A0A645D9Q3_9ZZZZ</name>